<dbReference type="AlphaFoldDB" id="A0A4W5MU72"/>
<dbReference type="PANTHER" id="PTHR11417:SF33">
    <property type="entry name" value="PROLACTIN LIKE"/>
    <property type="match status" value="1"/>
</dbReference>
<keyword evidence="3" id="KW-0964">Secreted</keyword>
<dbReference type="STRING" id="62062.ENSHHUP00000041992"/>
<dbReference type="Proteomes" id="UP000314982">
    <property type="component" value="Unassembled WGS sequence"/>
</dbReference>
<dbReference type="GO" id="GO:0005179">
    <property type="term" value="F:hormone activity"/>
    <property type="evidence" value="ECO:0007669"/>
    <property type="project" value="InterPro"/>
</dbReference>
<evidence type="ECO:0000256" key="3">
    <source>
        <dbReference type="ARBA" id="ARBA00022525"/>
    </source>
</evidence>
<dbReference type="GO" id="GO:0005615">
    <property type="term" value="C:extracellular space"/>
    <property type="evidence" value="ECO:0007669"/>
    <property type="project" value="TreeGrafter"/>
</dbReference>
<dbReference type="InterPro" id="IPR001400">
    <property type="entry name" value="Somatotropin/Prolactin"/>
</dbReference>
<dbReference type="GO" id="GO:0046427">
    <property type="term" value="P:positive regulation of receptor signaling pathway via JAK-STAT"/>
    <property type="evidence" value="ECO:0007669"/>
    <property type="project" value="TreeGrafter"/>
</dbReference>
<evidence type="ECO:0000256" key="4">
    <source>
        <dbReference type="ARBA" id="ARBA00023157"/>
    </source>
</evidence>
<dbReference type="GeneTree" id="ENSGT01060000248946"/>
<dbReference type="SUPFAM" id="SSF47266">
    <property type="entry name" value="4-helical cytokines"/>
    <property type="match status" value="1"/>
</dbReference>
<reference evidence="5" key="3">
    <citation type="submission" date="2025-09" db="UniProtKB">
        <authorList>
            <consortium name="Ensembl"/>
        </authorList>
    </citation>
    <scope>IDENTIFICATION</scope>
</reference>
<evidence type="ECO:0000256" key="2">
    <source>
        <dbReference type="ARBA" id="ARBA00008474"/>
    </source>
</evidence>
<sequence length="190" mass="22104">MIWVSPTDFFLLLLLLHWSVWVVFLARVYVDHKAGCGPICAHRQAGCYALSLADLFDRVIQQSARMHGISSNLPSEIEQYFLPMKNHIRKRKCHTFHKLTPDDKENAQRLAVSLSVTTMCIRYFHLCSLLSRVIRIPRTRSMYALALPPSSSEIDPMDHQYLIYCFRRDSNKVQSYLRILKYTILPEQGC</sequence>
<reference evidence="5" key="2">
    <citation type="submission" date="2025-08" db="UniProtKB">
        <authorList>
            <consortium name="Ensembl"/>
        </authorList>
    </citation>
    <scope>IDENTIFICATION</scope>
</reference>
<dbReference type="InterPro" id="IPR009079">
    <property type="entry name" value="4_helix_cytokine-like_core"/>
</dbReference>
<comment type="similarity">
    <text evidence="2">Belongs to the somatotropin/prolactin family.</text>
</comment>
<keyword evidence="4" id="KW-1015">Disulfide bond</keyword>
<organism evidence="5 6">
    <name type="scientific">Hucho hucho</name>
    <name type="common">huchen</name>
    <dbReference type="NCBI Taxonomy" id="62062"/>
    <lineage>
        <taxon>Eukaryota</taxon>
        <taxon>Metazoa</taxon>
        <taxon>Chordata</taxon>
        <taxon>Craniata</taxon>
        <taxon>Vertebrata</taxon>
        <taxon>Euteleostomi</taxon>
        <taxon>Actinopterygii</taxon>
        <taxon>Neopterygii</taxon>
        <taxon>Teleostei</taxon>
        <taxon>Protacanthopterygii</taxon>
        <taxon>Salmoniformes</taxon>
        <taxon>Salmonidae</taxon>
        <taxon>Salmoninae</taxon>
        <taxon>Hucho</taxon>
    </lineage>
</organism>
<comment type="subcellular location">
    <subcellularLocation>
        <location evidence="1">Secreted</location>
    </subcellularLocation>
</comment>
<dbReference type="Gene3D" id="1.20.1250.10">
    <property type="match status" value="2"/>
</dbReference>
<protein>
    <submittedName>
        <fullName evidence="5">Uncharacterized protein</fullName>
    </submittedName>
</protein>
<dbReference type="PANTHER" id="PTHR11417">
    <property type="entry name" value="SOMATOTROPIN,PROLACTIN"/>
    <property type="match status" value="1"/>
</dbReference>
<evidence type="ECO:0000313" key="5">
    <source>
        <dbReference type="Ensembl" id="ENSHHUP00000041992.1"/>
    </source>
</evidence>
<evidence type="ECO:0000313" key="6">
    <source>
        <dbReference type="Proteomes" id="UP000314982"/>
    </source>
</evidence>
<keyword evidence="6" id="KW-1185">Reference proteome</keyword>
<dbReference type="GO" id="GO:0031667">
    <property type="term" value="P:response to nutrient levels"/>
    <property type="evidence" value="ECO:0007669"/>
    <property type="project" value="TreeGrafter"/>
</dbReference>
<accession>A0A4W5MU72</accession>
<dbReference type="Ensembl" id="ENSHHUT00000043592.1">
    <property type="protein sequence ID" value="ENSHHUP00000041992.1"/>
    <property type="gene ID" value="ENSHHUG00000025903.1"/>
</dbReference>
<name>A0A4W5MU72_9TELE</name>
<proteinExistence type="inferred from homology"/>
<evidence type="ECO:0000256" key="1">
    <source>
        <dbReference type="ARBA" id="ARBA00004613"/>
    </source>
</evidence>
<reference evidence="6" key="1">
    <citation type="submission" date="2018-06" db="EMBL/GenBank/DDBJ databases">
        <title>Genome assembly of Danube salmon.</title>
        <authorList>
            <person name="Macqueen D.J."/>
            <person name="Gundappa M.K."/>
        </authorList>
    </citation>
    <scope>NUCLEOTIDE SEQUENCE [LARGE SCALE GENOMIC DNA]</scope>
</reference>
<dbReference type="Pfam" id="PF00103">
    <property type="entry name" value="Hormone_1"/>
    <property type="match status" value="1"/>
</dbReference>